<dbReference type="AlphaFoldDB" id="A0A3P1WY60"/>
<dbReference type="GO" id="GO:0006629">
    <property type="term" value="P:lipid metabolic process"/>
    <property type="evidence" value="ECO:0007669"/>
    <property type="project" value="InterPro"/>
</dbReference>
<evidence type="ECO:0000313" key="3">
    <source>
        <dbReference type="EMBL" id="RRD50340.1"/>
    </source>
</evidence>
<proteinExistence type="predicted"/>
<dbReference type="RefSeq" id="WP_125227394.1">
    <property type="nucleotide sequence ID" value="NZ_RQYT01000007.1"/>
</dbReference>
<dbReference type="SUPFAM" id="SSF51695">
    <property type="entry name" value="PLC-like phosphodiesterases"/>
    <property type="match status" value="1"/>
</dbReference>
<feature type="transmembrane region" description="Helical" evidence="1">
    <location>
        <begin position="227"/>
        <end position="251"/>
    </location>
</feature>
<evidence type="ECO:0000313" key="4">
    <source>
        <dbReference type="Proteomes" id="UP000280935"/>
    </source>
</evidence>
<keyword evidence="1" id="KW-0472">Membrane</keyword>
<evidence type="ECO:0000256" key="1">
    <source>
        <dbReference type="SAM" id="Phobius"/>
    </source>
</evidence>
<evidence type="ECO:0000259" key="2">
    <source>
        <dbReference type="PROSITE" id="PS51704"/>
    </source>
</evidence>
<dbReference type="Pfam" id="PF03009">
    <property type="entry name" value="GDPD"/>
    <property type="match status" value="1"/>
</dbReference>
<protein>
    <recommendedName>
        <fullName evidence="2">GP-PDE domain-containing protein</fullName>
    </recommendedName>
</protein>
<feature type="domain" description="GP-PDE" evidence="2">
    <location>
        <begin position="350"/>
        <end position="580"/>
    </location>
</feature>
<dbReference type="InterPro" id="IPR017946">
    <property type="entry name" value="PLC-like_Pdiesterase_TIM-brl"/>
</dbReference>
<dbReference type="Proteomes" id="UP000280935">
    <property type="component" value="Unassembled WGS sequence"/>
</dbReference>
<organism evidence="3 4">
    <name type="scientific">Arachnia propionica</name>
    <dbReference type="NCBI Taxonomy" id="1750"/>
    <lineage>
        <taxon>Bacteria</taxon>
        <taxon>Bacillati</taxon>
        <taxon>Actinomycetota</taxon>
        <taxon>Actinomycetes</taxon>
        <taxon>Propionibacteriales</taxon>
        <taxon>Propionibacteriaceae</taxon>
        <taxon>Arachnia</taxon>
    </lineage>
</organism>
<dbReference type="InterPro" id="IPR018476">
    <property type="entry name" value="GlyceroP-diester-Pdiesterase_M"/>
</dbReference>
<dbReference type="PROSITE" id="PS51704">
    <property type="entry name" value="GP_PDE"/>
    <property type="match status" value="1"/>
</dbReference>
<name>A0A3P1WY60_9ACTN</name>
<accession>A0A3P1WY60</accession>
<dbReference type="Gene3D" id="3.20.20.190">
    <property type="entry name" value="Phosphatidylinositol (PI) phosphodiesterase"/>
    <property type="match status" value="1"/>
</dbReference>
<feature type="transmembrane region" description="Helical" evidence="1">
    <location>
        <begin position="169"/>
        <end position="195"/>
    </location>
</feature>
<keyword evidence="1" id="KW-1133">Transmembrane helix</keyword>
<dbReference type="OrthoDB" id="5241788at2"/>
<reference evidence="3 4" key="1">
    <citation type="submission" date="2018-11" db="EMBL/GenBank/DDBJ databases">
        <title>Genomes From Bacteria Associated with the Canine Oral Cavity: a Test Case for Automated Genome-Based Taxonomic Assignment.</title>
        <authorList>
            <person name="Coil D.A."/>
            <person name="Jospin G."/>
            <person name="Darling A.E."/>
            <person name="Wallis C."/>
            <person name="Davis I.J."/>
            <person name="Harris S."/>
            <person name="Eisen J.A."/>
            <person name="Holcombe L.J."/>
            <person name="O'Flynn C."/>
        </authorList>
    </citation>
    <scope>NUCLEOTIDE SEQUENCE [LARGE SCALE GENOMIC DNA]</scope>
    <source>
        <strain evidence="3 4">OH2822_COT-296</strain>
    </source>
</reference>
<feature type="transmembrane region" description="Helical" evidence="1">
    <location>
        <begin position="125"/>
        <end position="149"/>
    </location>
</feature>
<dbReference type="PANTHER" id="PTHR46211">
    <property type="entry name" value="GLYCEROPHOSPHORYL DIESTER PHOSPHODIESTERASE"/>
    <property type="match status" value="1"/>
</dbReference>
<gene>
    <name evidence="3" type="ORF">EII35_05165</name>
</gene>
<dbReference type="PANTHER" id="PTHR46211:SF8">
    <property type="entry name" value="PHOSPHODIESTERASE"/>
    <property type="match status" value="1"/>
</dbReference>
<feature type="transmembrane region" description="Helical" evidence="1">
    <location>
        <begin position="318"/>
        <end position="340"/>
    </location>
</feature>
<feature type="transmembrane region" description="Helical" evidence="1">
    <location>
        <begin position="257"/>
        <end position="281"/>
    </location>
</feature>
<sequence length="599" mass="65013">MAERRRTALKGGTLSDIWLYVRYQTLSKLLLALIVMPAYRFVAGWLIASRGRTSVTSGDFADFVFSLPGLGLAVLTTLLVGFLVVLDIAAFVIAELARLRGEPLNTGRALLLEALRSIPRFLHPATLLFLLYVALVVPLVNLGPSLTALDWVQVPNFVTDVIVRNPVFLSLYIGVLTLIGVLAFFLIVTVQAMFVHDLDPWRAMRASTRFVARNWWSVIVTLVRGPLILGSAVLLAAALLVGGLLVLTALLPEDVLAIRFSAVLISVVAAAVMGFLVFVLVPIELRNLTRTYAVLDDAIPAEAREDVRAADRRARPRLLAAGFGALAAALVVAMLGALFFDEVFVQDRTIEVIAHRGGGDLDAENSVEGVQAAAAAGIQWSEIDIQRTRDGAYVVNHDATFARLSGERRSSSEMTLAEIRELSITNTFRPGAPARGVPTIEEMLDAAAGRIGLFVELKGDTADRRMVDDMAALVRERGMVGSVVLIGLDLDLMAYAESTHPDLLTGYLYYFGVGDTADLDFDFLIIEEGVASPGRVEDLQSAGRRVVVWTVNTEDSIDRFAGSQVDGIITDVPVDVAEAITAKQERDDLERVLDVVFVE</sequence>
<dbReference type="EMBL" id="RQYT01000007">
    <property type="protein sequence ID" value="RRD50340.1"/>
    <property type="molecule type" value="Genomic_DNA"/>
</dbReference>
<comment type="caution">
    <text evidence="3">The sequence shown here is derived from an EMBL/GenBank/DDBJ whole genome shotgun (WGS) entry which is preliminary data.</text>
</comment>
<dbReference type="InterPro" id="IPR030395">
    <property type="entry name" value="GP_PDE_dom"/>
</dbReference>
<dbReference type="GO" id="GO:0008081">
    <property type="term" value="F:phosphoric diester hydrolase activity"/>
    <property type="evidence" value="ECO:0007669"/>
    <property type="project" value="InterPro"/>
</dbReference>
<keyword evidence="1" id="KW-0812">Transmembrane</keyword>
<dbReference type="Pfam" id="PF10110">
    <property type="entry name" value="GPDPase_memb"/>
    <property type="match status" value="1"/>
</dbReference>
<feature type="transmembrane region" description="Helical" evidence="1">
    <location>
        <begin position="68"/>
        <end position="94"/>
    </location>
</feature>
<feature type="transmembrane region" description="Helical" evidence="1">
    <location>
        <begin position="29"/>
        <end position="48"/>
    </location>
</feature>